<dbReference type="InParanoid" id="A0A259TUG5"/>
<organism evidence="2 3">
    <name type="scientific">Rubricoccus marinus</name>
    <dbReference type="NCBI Taxonomy" id="716817"/>
    <lineage>
        <taxon>Bacteria</taxon>
        <taxon>Pseudomonadati</taxon>
        <taxon>Rhodothermota</taxon>
        <taxon>Rhodothermia</taxon>
        <taxon>Rhodothermales</taxon>
        <taxon>Rubricoccaceae</taxon>
        <taxon>Rubricoccus</taxon>
    </lineage>
</organism>
<evidence type="ECO:0000313" key="2">
    <source>
        <dbReference type="EMBL" id="OZC01383.1"/>
    </source>
</evidence>
<feature type="compositionally biased region" description="Low complexity" evidence="1">
    <location>
        <begin position="421"/>
        <end position="430"/>
    </location>
</feature>
<feature type="region of interest" description="Disordered" evidence="1">
    <location>
        <begin position="350"/>
        <end position="430"/>
    </location>
</feature>
<accession>A0A259TUG5</accession>
<protein>
    <submittedName>
        <fullName evidence="2">Uncharacterized protein</fullName>
    </submittedName>
</protein>
<dbReference type="OrthoDB" id="9850978at2"/>
<reference evidence="2 3" key="1">
    <citation type="submission" date="2016-11" db="EMBL/GenBank/DDBJ databases">
        <title>Study of marine rhodopsin-containing bacteria.</title>
        <authorList>
            <person name="Yoshizawa S."/>
            <person name="Kumagai Y."/>
            <person name="Kogure K."/>
        </authorList>
    </citation>
    <scope>NUCLEOTIDE SEQUENCE [LARGE SCALE GENOMIC DNA]</scope>
    <source>
        <strain evidence="2 3">SG-29</strain>
    </source>
</reference>
<name>A0A259TUG5_9BACT</name>
<gene>
    <name evidence="2" type="ORF">BSZ36_16985</name>
</gene>
<sequence>MLTTATPIFQHVPVAYADPVGLADQQAQGVVSLVVVRYEPGDGQQHDALGPFYDSYVAVSGQLLAVARTTADYRYPVTPAVALARFIEHRDAGRPAFVSVYELSEEDCARFVETVFFSECLKLHVDGADSAPLVAQQIVCCGCGGGILEVNDFSQPGEPRIRLLDLDVLAGSIGTDPPLAGSVATVPLPPLADGGARPRVAPAIAPSAIDPVGLASILAGPLDGVRGRVLLYDRAKNRAALPHRAGKPFDLDAAIEQANRLAEARRAVDPTQAAQQATVMASQLRAEAPPDQVEAVEHYLRDAAQNPGAVAPTHPHHVGLAAMVREMQGGGGVQPFAGLGVTASPISTEPVGLPLPCSPSGDGQSGLEPVSPDQDVAGPPLLPADVPLVAHTPPEPSTPDALPGGTPEETPSAAAPEIRTPASAPSLPASGGARHVLATELDVLRASVYALFEDAIGRDKAVAHEQHVLTETGIASPVSAVDTVAYLRALLCDDPPKRWHGYKRARGKIYGDVCTQLLTFHSANAHVDDVVIHEVGQLWARLCQ</sequence>
<keyword evidence="3" id="KW-1185">Reference proteome</keyword>
<evidence type="ECO:0000256" key="1">
    <source>
        <dbReference type="SAM" id="MobiDB-lite"/>
    </source>
</evidence>
<dbReference type="RefSeq" id="WP_094551452.1">
    <property type="nucleotide sequence ID" value="NZ_MQWB01000010.1"/>
</dbReference>
<evidence type="ECO:0000313" key="3">
    <source>
        <dbReference type="Proteomes" id="UP000216446"/>
    </source>
</evidence>
<dbReference type="Proteomes" id="UP000216446">
    <property type="component" value="Unassembled WGS sequence"/>
</dbReference>
<comment type="caution">
    <text evidence="2">The sequence shown here is derived from an EMBL/GenBank/DDBJ whole genome shotgun (WGS) entry which is preliminary data.</text>
</comment>
<proteinExistence type="predicted"/>
<dbReference type="EMBL" id="MQWB01000010">
    <property type="protein sequence ID" value="OZC01383.1"/>
    <property type="molecule type" value="Genomic_DNA"/>
</dbReference>
<dbReference type="AlphaFoldDB" id="A0A259TUG5"/>
<feature type="compositionally biased region" description="Low complexity" evidence="1">
    <location>
        <begin position="376"/>
        <end position="390"/>
    </location>
</feature>